<dbReference type="GO" id="GO:0003677">
    <property type="term" value="F:DNA binding"/>
    <property type="evidence" value="ECO:0007669"/>
    <property type="project" value="UniProtKB-KW"/>
</dbReference>
<dbReference type="Gene3D" id="2.40.50.1020">
    <property type="entry name" value="LytTr DNA-binding domain"/>
    <property type="match status" value="1"/>
</dbReference>
<dbReference type="RefSeq" id="WP_158552248.1">
    <property type="nucleotide sequence ID" value="NZ_JAKVPQ010000015.1"/>
</dbReference>
<gene>
    <name evidence="8" type="ORF">LQE99_16550</name>
</gene>
<protein>
    <submittedName>
        <fullName evidence="8">LytTR family transcriptional regulator DNA-binding domain-containing protein</fullName>
    </submittedName>
</protein>
<keyword evidence="5" id="KW-0597">Phosphoprotein</keyword>
<evidence type="ECO:0000313" key="9">
    <source>
        <dbReference type="Proteomes" id="UP001202402"/>
    </source>
</evidence>
<dbReference type="InterPro" id="IPR007492">
    <property type="entry name" value="LytTR_DNA-bd_dom"/>
</dbReference>
<evidence type="ECO:0000256" key="5">
    <source>
        <dbReference type="PROSITE-ProRule" id="PRU00169"/>
    </source>
</evidence>
<dbReference type="PANTHER" id="PTHR37299">
    <property type="entry name" value="TRANSCRIPTIONAL REGULATOR-RELATED"/>
    <property type="match status" value="1"/>
</dbReference>
<dbReference type="Gene3D" id="3.40.50.2300">
    <property type="match status" value="1"/>
</dbReference>
<reference evidence="8 9" key="1">
    <citation type="submission" date="2022-02" db="EMBL/GenBank/DDBJ databases">
        <title>Genome of Erysipelotrichaceae sp. nov. NSJ-176 isolated from human feces.</title>
        <authorList>
            <person name="Abdugheni R."/>
        </authorList>
    </citation>
    <scope>NUCLEOTIDE SEQUENCE [LARGE SCALE GENOMIC DNA]</scope>
    <source>
        <strain evidence="8 9">NSJ-176</strain>
    </source>
</reference>
<accession>A0ABS9RAP3</accession>
<dbReference type="PROSITE" id="PS50930">
    <property type="entry name" value="HTH_LYTTR"/>
    <property type="match status" value="1"/>
</dbReference>
<evidence type="ECO:0000259" key="6">
    <source>
        <dbReference type="PROSITE" id="PS50110"/>
    </source>
</evidence>
<comment type="function">
    <text evidence="4">Required for high-level post-exponential phase expression of a series of secreted proteins.</text>
</comment>
<feature type="domain" description="Response regulatory" evidence="6">
    <location>
        <begin position="2"/>
        <end position="112"/>
    </location>
</feature>
<dbReference type="PANTHER" id="PTHR37299:SF3">
    <property type="entry name" value="STAGE 0 SPORULATION PROTEIN A HOMOLOG"/>
    <property type="match status" value="1"/>
</dbReference>
<dbReference type="PROSITE" id="PS50110">
    <property type="entry name" value="RESPONSE_REGULATORY"/>
    <property type="match status" value="1"/>
</dbReference>
<keyword evidence="3" id="KW-0010">Activator</keyword>
<dbReference type="Pfam" id="PF04397">
    <property type="entry name" value="LytTR"/>
    <property type="match status" value="1"/>
</dbReference>
<proteinExistence type="predicted"/>
<evidence type="ECO:0000256" key="4">
    <source>
        <dbReference type="ARBA" id="ARBA00037164"/>
    </source>
</evidence>
<name>A0ABS9RAP3_9FIRM</name>
<feature type="domain" description="HTH LytTR-type" evidence="7">
    <location>
        <begin position="164"/>
        <end position="224"/>
    </location>
</feature>
<feature type="modified residue" description="4-aspartylphosphate" evidence="5">
    <location>
        <position position="51"/>
    </location>
</feature>
<keyword evidence="1" id="KW-0963">Cytoplasm</keyword>
<keyword evidence="9" id="KW-1185">Reference proteome</keyword>
<organism evidence="8 9">
    <name type="scientific">Amedibacillus hominis</name>
    <dbReference type="NCBI Taxonomy" id="2897776"/>
    <lineage>
        <taxon>Bacteria</taxon>
        <taxon>Bacillati</taxon>
        <taxon>Bacillota</taxon>
        <taxon>Erysipelotrichia</taxon>
        <taxon>Erysipelotrichales</taxon>
        <taxon>Erysipelotrichaceae</taxon>
        <taxon>Amedibacillus</taxon>
    </lineage>
</organism>
<comment type="caution">
    <text evidence="8">The sequence shown here is derived from an EMBL/GenBank/DDBJ whole genome shotgun (WGS) entry which is preliminary data.</text>
</comment>
<dbReference type="InterPro" id="IPR011006">
    <property type="entry name" value="CheY-like_superfamily"/>
</dbReference>
<dbReference type="InterPro" id="IPR046947">
    <property type="entry name" value="LytR-like"/>
</dbReference>
<dbReference type="EMBL" id="JAKVPQ010000015">
    <property type="protein sequence ID" value="MCH4286732.1"/>
    <property type="molecule type" value="Genomic_DNA"/>
</dbReference>
<evidence type="ECO:0000256" key="1">
    <source>
        <dbReference type="ARBA" id="ARBA00022490"/>
    </source>
</evidence>
<dbReference type="Proteomes" id="UP001202402">
    <property type="component" value="Unassembled WGS sequence"/>
</dbReference>
<dbReference type="InterPro" id="IPR001789">
    <property type="entry name" value="Sig_transdc_resp-reg_receiver"/>
</dbReference>
<evidence type="ECO:0000313" key="8">
    <source>
        <dbReference type="EMBL" id="MCH4286732.1"/>
    </source>
</evidence>
<dbReference type="SMART" id="SM00850">
    <property type="entry name" value="LytTR"/>
    <property type="match status" value="1"/>
</dbReference>
<sequence length="230" mass="27667">MRIAIVDDNKLHRNKMKQVLKECRKKDDISDFENIRDYERSEGVYELLLLDIELKDEKGIRYIKNNPQKHRYVVYVSSYPEMMGEAFHSNVLGFIPKDKINALLVDKVNEVEQEIKKDKLYNFKTLDGDIRIEEYKILYFMYSDHTVCMKIENRKSFLYLSARSLSEINHKLSDNFYKVNRNTIVNIMKIKKIVPRGYELMTQDDKTIKVSDKKWNDFKSRYHSLRYTHE</sequence>
<dbReference type="SUPFAM" id="SSF52172">
    <property type="entry name" value="CheY-like"/>
    <property type="match status" value="1"/>
</dbReference>
<keyword evidence="8" id="KW-0238">DNA-binding</keyword>
<evidence type="ECO:0000256" key="3">
    <source>
        <dbReference type="ARBA" id="ARBA00023159"/>
    </source>
</evidence>
<keyword evidence="2" id="KW-0902">Two-component regulatory system</keyword>
<evidence type="ECO:0000256" key="2">
    <source>
        <dbReference type="ARBA" id="ARBA00023012"/>
    </source>
</evidence>
<evidence type="ECO:0000259" key="7">
    <source>
        <dbReference type="PROSITE" id="PS50930"/>
    </source>
</evidence>